<accession>A0A498ICL2</accession>
<name>A0A498ICL2_MALDO</name>
<keyword evidence="2" id="KW-1185">Reference proteome</keyword>
<gene>
    <name evidence="1" type="ORF">DVH24_006953</name>
</gene>
<dbReference type="Proteomes" id="UP000290289">
    <property type="component" value="Chromosome 13"/>
</dbReference>
<dbReference type="AlphaFoldDB" id="A0A498ICL2"/>
<reference evidence="1 2" key="1">
    <citation type="submission" date="2018-10" db="EMBL/GenBank/DDBJ databases">
        <title>A high-quality apple genome assembly.</title>
        <authorList>
            <person name="Hu J."/>
        </authorList>
    </citation>
    <scope>NUCLEOTIDE SEQUENCE [LARGE SCALE GENOMIC DNA]</scope>
    <source>
        <strain evidence="2">cv. HFTH1</strain>
        <tissue evidence="1">Young leaf</tissue>
    </source>
</reference>
<dbReference type="EMBL" id="RDQH01000339">
    <property type="protein sequence ID" value="RXH78883.1"/>
    <property type="molecule type" value="Genomic_DNA"/>
</dbReference>
<evidence type="ECO:0000313" key="2">
    <source>
        <dbReference type="Proteomes" id="UP000290289"/>
    </source>
</evidence>
<sequence>MKNLENSSKTTPPIPTYSERFGLSINIYLQGEQIAYVPSLRDQVTHILAHVGKDYEPLELLMHCAVLAHVGKDFKPLEQLMLCAVSARVGEDFKPLEQLMPSAVSARAGEDFEPLE</sequence>
<protein>
    <submittedName>
        <fullName evidence="1">Uncharacterized protein</fullName>
    </submittedName>
</protein>
<comment type="caution">
    <text evidence="1">The sequence shown here is derived from an EMBL/GenBank/DDBJ whole genome shotgun (WGS) entry which is preliminary data.</text>
</comment>
<evidence type="ECO:0000313" key="1">
    <source>
        <dbReference type="EMBL" id="RXH78883.1"/>
    </source>
</evidence>
<proteinExistence type="predicted"/>
<organism evidence="1 2">
    <name type="scientific">Malus domestica</name>
    <name type="common">Apple</name>
    <name type="synonym">Pyrus malus</name>
    <dbReference type="NCBI Taxonomy" id="3750"/>
    <lineage>
        <taxon>Eukaryota</taxon>
        <taxon>Viridiplantae</taxon>
        <taxon>Streptophyta</taxon>
        <taxon>Embryophyta</taxon>
        <taxon>Tracheophyta</taxon>
        <taxon>Spermatophyta</taxon>
        <taxon>Magnoliopsida</taxon>
        <taxon>eudicotyledons</taxon>
        <taxon>Gunneridae</taxon>
        <taxon>Pentapetalae</taxon>
        <taxon>rosids</taxon>
        <taxon>fabids</taxon>
        <taxon>Rosales</taxon>
        <taxon>Rosaceae</taxon>
        <taxon>Amygdaloideae</taxon>
        <taxon>Maleae</taxon>
        <taxon>Malus</taxon>
    </lineage>
</organism>